<feature type="compositionally biased region" description="Low complexity" evidence="1">
    <location>
        <begin position="162"/>
        <end position="174"/>
    </location>
</feature>
<feature type="region of interest" description="Disordered" evidence="1">
    <location>
        <begin position="619"/>
        <end position="674"/>
    </location>
</feature>
<keyword evidence="3" id="KW-1185">Reference proteome</keyword>
<dbReference type="GO" id="GO:0005884">
    <property type="term" value="C:actin filament"/>
    <property type="evidence" value="ECO:0007669"/>
    <property type="project" value="TreeGrafter"/>
</dbReference>
<evidence type="ECO:0008006" key="4">
    <source>
        <dbReference type="Google" id="ProtNLM"/>
    </source>
</evidence>
<dbReference type="PANTHER" id="PTHR45691:SF6">
    <property type="entry name" value="PROTEIN DIAPHANOUS"/>
    <property type="match status" value="1"/>
</dbReference>
<feature type="compositionally biased region" description="Low complexity" evidence="1">
    <location>
        <begin position="335"/>
        <end position="353"/>
    </location>
</feature>
<accession>A0A1Y2DB94</accession>
<feature type="region of interest" description="Disordered" evidence="1">
    <location>
        <begin position="1"/>
        <end position="353"/>
    </location>
</feature>
<organism evidence="2 3">
    <name type="scientific">Leucosporidium creatinivorum</name>
    <dbReference type="NCBI Taxonomy" id="106004"/>
    <lineage>
        <taxon>Eukaryota</taxon>
        <taxon>Fungi</taxon>
        <taxon>Dikarya</taxon>
        <taxon>Basidiomycota</taxon>
        <taxon>Pucciniomycotina</taxon>
        <taxon>Microbotryomycetes</taxon>
        <taxon>Leucosporidiales</taxon>
        <taxon>Leucosporidium</taxon>
    </lineage>
</organism>
<dbReference type="PANTHER" id="PTHR45691">
    <property type="entry name" value="PROTEIN DIAPHANOUS"/>
    <property type="match status" value="1"/>
</dbReference>
<evidence type="ECO:0000313" key="2">
    <source>
        <dbReference type="EMBL" id="ORY56543.1"/>
    </source>
</evidence>
<feature type="compositionally biased region" description="Low complexity" evidence="1">
    <location>
        <begin position="54"/>
        <end position="66"/>
    </location>
</feature>
<feature type="compositionally biased region" description="Basic residues" evidence="1">
    <location>
        <begin position="67"/>
        <end position="77"/>
    </location>
</feature>
<dbReference type="InterPro" id="IPR051412">
    <property type="entry name" value="Formin_Homology_Diaphanous_sf"/>
</dbReference>
<proteinExistence type="predicted"/>
<dbReference type="Proteomes" id="UP000193467">
    <property type="component" value="Unassembled WGS sequence"/>
</dbReference>
<dbReference type="GO" id="GO:0030041">
    <property type="term" value="P:actin filament polymerization"/>
    <property type="evidence" value="ECO:0007669"/>
    <property type="project" value="TreeGrafter"/>
</dbReference>
<dbReference type="EMBL" id="MCGR01000085">
    <property type="protein sequence ID" value="ORY56543.1"/>
    <property type="molecule type" value="Genomic_DNA"/>
</dbReference>
<feature type="compositionally biased region" description="Acidic residues" evidence="1">
    <location>
        <begin position="44"/>
        <end position="53"/>
    </location>
</feature>
<reference evidence="2 3" key="1">
    <citation type="submission" date="2016-07" db="EMBL/GenBank/DDBJ databases">
        <title>Pervasive Adenine N6-methylation of Active Genes in Fungi.</title>
        <authorList>
            <consortium name="DOE Joint Genome Institute"/>
            <person name="Mondo S.J."/>
            <person name="Dannebaum R.O."/>
            <person name="Kuo R.C."/>
            <person name="Labutti K."/>
            <person name="Haridas S."/>
            <person name="Kuo A."/>
            <person name="Salamov A."/>
            <person name="Ahrendt S.R."/>
            <person name="Lipzen A."/>
            <person name="Sullivan W."/>
            <person name="Andreopoulos W.B."/>
            <person name="Clum A."/>
            <person name="Lindquist E."/>
            <person name="Daum C."/>
            <person name="Ramamoorthy G.K."/>
            <person name="Gryganskyi A."/>
            <person name="Culley D."/>
            <person name="Magnuson J.K."/>
            <person name="James T.Y."/>
            <person name="O'Malley M.A."/>
            <person name="Stajich J.E."/>
            <person name="Spatafora J.W."/>
            <person name="Visel A."/>
            <person name="Grigoriev I.V."/>
        </authorList>
    </citation>
    <scope>NUCLEOTIDE SEQUENCE [LARGE SCALE GENOMIC DNA]</scope>
    <source>
        <strain evidence="2 3">62-1032</strain>
    </source>
</reference>
<name>A0A1Y2DB94_9BASI</name>
<feature type="compositionally biased region" description="Acidic residues" evidence="1">
    <location>
        <begin position="513"/>
        <end position="540"/>
    </location>
</feature>
<feature type="compositionally biased region" description="Basic and acidic residues" evidence="1">
    <location>
        <begin position="149"/>
        <end position="160"/>
    </location>
</feature>
<dbReference type="InParanoid" id="A0A1Y2DB94"/>
<feature type="region of interest" description="Disordered" evidence="1">
    <location>
        <begin position="383"/>
        <end position="540"/>
    </location>
</feature>
<dbReference type="AlphaFoldDB" id="A0A1Y2DB94"/>
<feature type="compositionally biased region" description="Basic residues" evidence="1">
    <location>
        <begin position="649"/>
        <end position="674"/>
    </location>
</feature>
<gene>
    <name evidence="2" type="ORF">BCR35DRAFT_355589</name>
</gene>
<feature type="compositionally biased region" description="Acidic residues" evidence="1">
    <location>
        <begin position="1"/>
        <end position="10"/>
    </location>
</feature>
<sequence>MAHDSEDELDDFFRRKDAVRMPSESVPPPSKRRKSSHCSSSSEASEDDDDDASDASSELEIVGGPSSKKKAAVKGKSRAKETTTAGRRGKATLAAPRPLETGKKATKLLSVDSSSPESSPQRGVRSATQMLEGGDALEAMARQLGGWKGEGRPPRTKPVDKAAAASTSESPEAARTSKRQTSASTGATSLSDKSSSAAKAKSKPKASPRTTKKAPATKKKTRAPSSSPPIELEPEYVEQPPPPESFWGVKEALPGQSATKKKHIHGEASKRLQEMSKLPALRPPDDDDDDIASSAEGSSEEDGPPKKYETVAAKAKRERQEALAAQKAKREAKAKAAAAAAPPKPASKPAAAQPNIIASFQKKSCPVCNSAVPAAELEEHTQQCIAAFESQTQSQLDVDPPPPKPQPKPPPLPPPAPAPIKKAPPPPRSPSPKRPITNRASSHDGYIESSQAQIIEQEENQEKNLAEVLFPPSPSPKRISAAAKGKGRAVVQEEPEQEQEDYDMAGDENWPHDEEDYYEGGGDGGEDEEFDYDEDGGGEIWEDPADFAKLHGTTREVIEIGSDDDETVQVAAKARLGGGGAVNTSRAKGPPKDGSPPPMGSIYISTMSHAMRTGYAQMYRERSPKKGAASSTDPLAPQKMTAAPAKTAWRGKARRGGWGRGRGRGARRGARGRK</sequence>
<feature type="compositionally biased region" description="Low complexity" evidence="1">
    <location>
        <begin position="110"/>
        <end position="119"/>
    </location>
</feature>
<protein>
    <recommendedName>
        <fullName evidence="4">UBZ4-type domain-containing protein</fullName>
    </recommendedName>
</protein>
<dbReference type="OrthoDB" id="2538472at2759"/>
<evidence type="ECO:0000256" key="1">
    <source>
        <dbReference type="SAM" id="MobiDB-lite"/>
    </source>
</evidence>
<evidence type="ECO:0000313" key="3">
    <source>
        <dbReference type="Proteomes" id="UP000193467"/>
    </source>
</evidence>
<feature type="compositionally biased region" description="Polar residues" evidence="1">
    <location>
        <begin position="179"/>
        <end position="192"/>
    </location>
</feature>
<feature type="region of interest" description="Disordered" evidence="1">
    <location>
        <begin position="574"/>
        <end position="603"/>
    </location>
</feature>
<feature type="compositionally biased region" description="Basic residues" evidence="1">
    <location>
        <begin position="200"/>
        <end position="222"/>
    </location>
</feature>
<feature type="compositionally biased region" description="Pro residues" evidence="1">
    <location>
        <begin position="399"/>
        <end position="433"/>
    </location>
</feature>
<feature type="compositionally biased region" description="Basic and acidic residues" evidence="1">
    <location>
        <begin position="265"/>
        <end position="274"/>
    </location>
</feature>
<comment type="caution">
    <text evidence="2">The sequence shown here is derived from an EMBL/GenBank/DDBJ whole genome shotgun (WGS) entry which is preliminary data.</text>
</comment>
<feature type="compositionally biased region" description="Acidic residues" evidence="1">
    <location>
        <begin position="493"/>
        <end position="506"/>
    </location>
</feature>